<sequence length="338" mass="38591">MDINSVANRGVLLAGMAGELLFESGWFESFSDLVMQFLRTQNESNAAAITSDLQLFKLLSSNRESVTPEKFKTLSLKYAPELESTWIDSETPDKKETSGAWWLLEIVLNIFLSKQPALQFEKLNDFLADEKKAVAVYLQQKDSSSVLPHIEKWIGGDWGSSAEFETRKILLWLAFFEKFLRVTTEGFDKRFPEPAMMKMFLPVAENNKLILSNERYVAAIKQKCVGTKGSWGSFYEKITEAKCTFYSKEGDDPKAAVEKSVKRIRAGKTRLNRKNYANNFRVLDTELRQAPMQPVELVAIFCEVMTKKQVAMLNDNGTPTDIEKVFAVYPRIYEQFTD</sequence>
<keyword evidence="2" id="KW-1185">Reference proteome</keyword>
<accession>A0ABP2CT43</accession>
<evidence type="ECO:0000313" key="2">
    <source>
        <dbReference type="Proteomes" id="UP000016543"/>
    </source>
</evidence>
<dbReference type="EMBL" id="AAMX01000006">
    <property type="protein sequence ID" value="EAQ32302.1"/>
    <property type="molecule type" value="Genomic_DNA"/>
</dbReference>
<evidence type="ECO:0000313" key="1">
    <source>
        <dbReference type="EMBL" id="EAQ32302.1"/>
    </source>
</evidence>
<reference evidence="1 2" key="1">
    <citation type="submission" date="2006-01" db="EMBL/GenBank/DDBJ databases">
        <authorList>
            <person name="Brettar I."/>
            <person name="Hofle M."/>
            <person name="Ferriera S."/>
            <person name="Johnson J."/>
            <person name="Kravitz S."/>
            <person name="Halpern A."/>
            <person name="Remington K."/>
            <person name="Beeson K."/>
            <person name="Tran B."/>
            <person name="Rogers Y.-H."/>
            <person name="Friedman R."/>
            <person name="Venter J.C."/>
        </authorList>
    </citation>
    <scope>NUCLEOTIDE SEQUENCE [LARGE SCALE GENOMIC DNA]</scope>
    <source>
        <strain evidence="1 2">OS145</strain>
    </source>
</reference>
<protein>
    <submittedName>
        <fullName evidence="1">Uncharacterized protein</fullName>
    </submittedName>
</protein>
<proteinExistence type="predicted"/>
<organism evidence="1 2">
    <name type="scientific">Idiomarina baltica OS145</name>
    <dbReference type="NCBI Taxonomy" id="314276"/>
    <lineage>
        <taxon>Bacteria</taxon>
        <taxon>Pseudomonadati</taxon>
        <taxon>Pseudomonadota</taxon>
        <taxon>Gammaproteobacteria</taxon>
        <taxon>Alteromonadales</taxon>
        <taxon>Idiomarinaceae</taxon>
        <taxon>Idiomarina</taxon>
    </lineage>
</organism>
<name>A0ABP2CT43_9GAMM</name>
<dbReference type="RefSeq" id="WP_006954221.1">
    <property type="nucleotide sequence ID" value="NZ_CH672403.1"/>
</dbReference>
<comment type="caution">
    <text evidence="1">The sequence shown here is derived from an EMBL/GenBank/DDBJ whole genome shotgun (WGS) entry which is preliminary data.</text>
</comment>
<gene>
    <name evidence="1" type="ORF">OS145_07636</name>
</gene>
<dbReference type="Proteomes" id="UP000016543">
    <property type="component" value="Unassembled WGS sequence"/>
</dbReference>